<sequence>MIKILNLVLYCDDVNYNNMYNILSNYYKNFDNVKTYFYKFNNTIENDIELINDVLNFKGTETMIPGILDKTLKAFKYIEKEFEDYDYVIRSNISSIIDFKLLSIELEKTPVIYYGGTFIMNLHWLDNSAGIVDNRYFNTFFASGTNIIISKKGYKLLMGNINLIDKTIIDDVAIGILFKSINIYHTNISYNKYFCIPILNNINEINNLIEKEYIVYRNRNDIDRNIDVQQIKIITDLLSKKYLQNI</sequence>
<dbReference type="EMBL" id="MN740297">
    <property type="protein sequence ID" value="QHT98837.1"/>
    <property type="molecule type" value="Genomic_DNA"/>
</dbReference>
<evidence type="ECO:0008006" key="2">
    <source>
        <dbReference type="Google" id="ProtNLM"/>
    </source>
</evidence>
<organism evidence="1">
    <name type="scientific">viral metagenome</name>
    <dbReference type="NCBI Taxonomy" id="1070528"/>
    <lineage>
        <taxon>unclassified sequences</taxon>
        <taxon>metagenomes</taxon>
        <taxon>organismal metagenomes</taxon>
    </lineage>
</organism>
<evidence type="ECO:0000313" key="1">
    <source>
        <dbReference type="EMBL" id="QHT98837.1"/>
    </source>
</evidence>
<name>A0A6C0J4G2_9ZZZZ</name>
<protein>
    <recommendedName>
        <fullName evidence="2">Glycosyltransferase</fullName>
    </recommendedName>
</protein>
<accession>A0A6C0J4G2</accession>
<proteinExistence type="predicted"/>
<reference evidence="1" key="1">
    <citation type="journal article" date="2020" name="Nature">
        <title>Giant virus diversity and host interactions through global metagenomics.</title>
        <authorList>
            <person name="Schulz F."/>
            <person name="Roux S."/>
            <person name="Paez-Espino D."/>
            <person name="Jungbluth S."/>
            <person name="Walsh D.A."/>
            <person name="Denef V.J."/>
            <person name="McMahon K.D."/>
            <person name="Konstantinidis K.T."/>
            <person name="Eloe-Fadrosh E.A."/>
            <person name="Kyrpides N.C."/>
            <person name="Woyke T."/>
        </authorList>
    </citation>
    <scope>NUCLEOTIDE SEQUENCE</scope>
    <source>
        <strain evidence="1">GVMAG-M-3300025695-21</strain>
    </source>
</reference>
<dbReference type="AlphaFoldDB" id="A0A6C0J4G2"/>